<evidence type="ECO:0000256" key="2">
    <source>
        <dbReference type="ARBA" id="ARBA00023125"/>
    </source>
</evidence>
<comment type="caution">
    <text evidence="6">The sequence shown here is derived from an EMBL/GenBank/DDBJ whole genome shotgun (WGS) entry which is preliminary data.</text>
</comment>
<keyword evidence="2 4" id="KW-0238">DNA-binding</keyword>
<gene>
    <name evidence="6" type="ORF">B7R25_03615</name>
</gene>
<evidence type="ECO:0000256" key="4">
    <source>
        <dbReference type="PROSITE-ProRule" id="PRU00335"/>
    </source>
</evidence>
<evidence type="ECO:0000256" key="3">
    <source>
        <dbReference type="ARBA" id="ARBA00023163"/>
    </source>
</evidence>
<accession>A0A3E0WFE5</accession>
<organism evidence="6 7">
    <name type="scientific">Subtercola boreus</name>
    <dbReference type="NCBI Taxonomy" id="120213"/>
    <lineage>
        <taxon>Bacteria</taxon>
        <taxon>Bacillati</taxon>
        <taxon>Actinomycetota</taxon>
        <taxon>Actinomycetes</taxon>
        <taxon>Micrococcales</taxon>
        <taxon>Microbacteriaceae</taxon>
        <taxon>Subtercola</taxon>
    </lineage>
</organism>
<dbReference type="GO" id="GO:0003700">
    <property type="term" value="F:DNA-binding transcription factor activity"/>
    <property type="evidence" value="ECO:0007669"/>
    <property type="project" value="TreeGrafter"/>
</dbReference>
<dbReference type="EMBL" id="NBXE01000008">
    <property type="protein sequence ID" value="RFA28949.1"/>
    <property type="molecule type" value="Genomic_DNA"/>
</dbReference>
<keyword evidence="1" id="KW-0805">Transcription regulation</keyword>
<dbReference type="SUPFAM" id="SSF46689">
    <property type="entry name" value="Homeodomain-like"/>
    <property type="match status" value="1"/>
</dbReference>
<dbReference type="PANTHER" id="PTHR30055:SF234">
    <property type="entry name" value="HTH-TYPE TRANSCRIPTIONAL REGULATOR BETI"/>
    <property type="match status" value="1"/>
</dbReference>
<dbReference type="Gene3D" id="1.10.357.10">
    <property type="entry name" value="Tetracycline Repressor, domain 2"/>
    <property type="match status" value="1"/>
</dbReference>
<sequence length="197" mass="21171">MPSAPPPSAQRPSAPHPSARDRVLDAFEQILITQGERAATLEATATEAGVSKGGLLYHFGSKDALVEGLLLRLVGLVDIDVERIRTAETGPIDYFLRSSLNLQSDLDRAIIATTRLAQGSHPQARDALKAMQVAWYDVIVEVVGDRALARTIMLIGDGLYYNSALLPGGLGEIDPRSDDMNEVIALVTTLVEARARA</sequence>
<protein>
    <submittedName>
        <fullName evidence="6">TetR family transcriptional regulator</fullName>
    </submittedName>
</protein>
<feature type="domain" description="HTH tetR-type" evidence="5">
    <location>
        <begin position="17"/>
        <end position="77"/>
    </location>
</feature>
<dbReference type="RefSeq" id="WP_116417744.1">
    <property type="nucleotide sequence ID" value="NZ_NBXC01000008.1"/>
</dbReference>
<reference evidence="6 7" key="1">
    <citation type="submission" date="2017-04" db="EMBL/GenBank/DDBJ databases">
        <title>Comparative genome analysis of Subtercola boreus.</title>
        <authorList>
            <person name="Cho Y.-J."/>
            <person name="Cho A."/>
            <person name="Kim O.-S."/>
            <person name="Lee J.-I."/>
        </authorList>
    </citation>
    <scope>NUCLEOTIDE SEQUENCE [LARGE SCALE GENOMIC DNA]</scope>
    <source>
        <strain evidence="6 7">P28004</strain>
    </source>
</reference>
<dbReference type="AlphaFoldDB" id="A0A3E0WFE5"/>
<evidence type="ECO:0000313" key="6">
    <source>
        <dbReference type="EMBL" id="RFA28949.1"/>
    </source>
</evidence>
<name>A0A3E0WFE5_9MICO</name>
<dbReference type="OrthoDB" id="9806334at2"/>
<evidence type="ECO:0000313" key="7">
    <source>
        <dbReference type="Proteomes" id="UP000257080"/>
    </source>
</evidence>
<evidence type="ECO:0000256" key="1">
    <source>
        <dbReference type="ARBA" id="ARBA00023015"/>
    </source>
</evidence>
<proteinExistence type="predicted"/>
<dbReference type="GO" id="GO:0000976">
    <property type="term" value="F:transcription cis-regulatory region binding"/>
    <property type="evidence" value="ECO:0007669"/>
    <property type="project" value="TreeGrafter"/>
</dbReference>
<dbReference type="PROSITE" id="PS50977">
    <property type="entry name" value="HTH_TETR_2"/>
    <property type="match status" value="1"/>
</dbReference>
<keyword evidence="3" id="KW-0804">Transcription</keyword>
<dbReference type="Proteomes" id="UP000257080">
    <property type="component" value="Unassembled WGS sequence"/>
</dbReference>
<dbReference type="Pfam" id="PF00440">
    <property type="entry name" value="TetR_N"/>
    <property type="match status" value="1"/>
</dbReference>
<evidence type="ECO:0000259" key="5">
    <source>
        <dbReference type="PROSITE" id="PS50977"/>
    </source>
</evidence>
<dbReference type="InterPro" id="IPR009057">
    <property type="entry name" value="Homeodomain-like_sf"/>
</dbReference>
<dbReference type="InterPro" id="IPR001647">
    <property type="entry name" value="HTH_TetR"/>
</dbReference>
<feature type="DNA-binding region" description="H-T-H motif" evidence="4">
    <location>
        <begin position="40"/>
        <end position="59"/>
    </location>
</feature>
<dbReference type="PRINTS" id="PR00455">
    <property type="entry name" value="HTHTETR"/>
</dbReference>
<dbReference type="InterPro" id="IPR050109">
    <property type="entry name" value="HTH-type_TetR-like_transc_reg"/>
</dbReference>
<dbReference type="PANTHER" id="PTHR30055">
    <property type="entry name" value="HTH-TYPE TRANSCRIPTIONAL REGULATOR RUTR"/>
    <property type="match status" value="1"/>
</dbReference>